<dbReference type="KEGG" id="pbv:AR543_13805"/>
<dbReference type="RefSeq" id="WP_060535084.1">
    <property type="nucleotide sequence ID" value="NZ_CP013023.1"/>
</dbReference>
<name>A0A172ZH59_9BACL</name>
<gene>
    <name evidence="5" type="ORF">AR543_13805</name>
</gene>
<feature type="domain" description="HTH marR-type" evidence="4">
    <location>
        <begin position="5"/>
        <end position="152"/>
    </location>
</feature>
<organism evidence="5 6">
    <name type="scientific">Paenibacillus bovis</name>
    <dbReference type="NCBI Taxonomy" id="1616788"/>
    <lineage>
        <taxon>Bacteria</taxon>
        <taxon>Bacillati</taxon>
        <taxon>Bacillota</taxon>
        <taxon>Bacilli</taxon>
        <taxon>Bacillales</taxon>
        <taxon>Paenibacillaceae</taxon>
        <taxon>Paenibacillus</taxon>
    </lineage>
</organism>
<dbReference type="EMBL" id="CP013023">
    <property type="protein sequence ID" value="ANF96974.1"/>
    <property type="molecule type" value="Genomic_DNA"/>
</dbReference>
<protein>
    <recommendedName>
        <fullName evidence="4">HTH marR-type domain-containing protein</fullName>
    </recommendedName>
</protein>
<evidence type="ECO:0000259" key="4">
    <source>
        <dbReference type="PROSITE" id="PS50995"/>
    </source>
</evidence>
<dbReference type="GO" id="GO:0003700">
    <property type="term" value="F:DNA-binding transcription factor activity"/>
    <property type="evidence" value="ECO:0007669"/>
    <property type="project" value="InterPro"/>
</dbReference>
<dbReference type="Gene3D" id="6.10.140.1680">
    <property type="match status" value="1"/>
</dbReference>
<dbReference type="InterPro" id="IPR052067">
    <property type="entry name" value="Metal_resp_HTH_trans_reg"/>
</dbReference>
<keyword evidence="6" id="KW-1185">Reference proteome</keyword>
<dbReference type="PROSITE" id="PS50995">
    <property type="entry name" value="HTH_MARR_2"/>
    <property type="match status" value="1"/>
</dbReference>
<dbReference type="GO" id="GO:0003677">
    <property type="term" value="F:DNA binding"/>
    <property type="evidence" value="ECO:0007669"/>
    <property type="project" value="UniProtKB-KW"/>
</dbReference>
<accession>A0A172ZH59</accession>
<proteinExistence type="predicted"/>
<dbReference type="Proteomes" id="UP000078148">
    <property type="component" value="Chromosome"/>
</dbReference>
<evidence type="ECO:0000256" key="1">
    <source>
        <dbReference type="ARBA" id="ARBA00023015"/>
    </source>
</evidence>
<dbReference type="PANTHER" id="PTHR35790">
    <property type="entry name" value="HTH-TYPE TRANSCRIPTIONAL REGULATOR PCHR"/>
    <property type="match status" value="1"/>
</dbReference>
<dbReference type="PANTHER" id="PTHR35790:SF4">
    <property type="entry name" value="HTH-TYPE TRANSCRIPTIONAL REGULATOR PCHR"/>
    <property type="match status" value="1"/>
</dbReference>
<dbReference type="InterPro" id="IPR036388">
    <property type="entry name" value="WH-like_DNA-bd_sf"/>
</dbReference>
<evidence type="ECO:0000256" key="2">
    <source>
        <dbReference type="ARBA" id="ARBA00023125"/>
    </source>
</evidence>
<dbReference type="SUPFAM" id="SSF46785">
    <property type="entry name" value="Winged helix' DNA-binding domain"/>
    <property type="match status" value="1"/>
</dbReference>
<dbReference type="OrthoDB" id="5358347at2"/>
<dbReference type="Gene3D" id="1.10.10.10">
    <property type="entry name" value="Winged helix-like DNA-binding domain superfamily/Winged helix DNA-binding domain"/>
    <property type="match status" value="1"/>
</dbReference>
<dbReference type="STRING" id="1616788.AR543_13805"/>
<reference evidence="5 6" key="2">
    <citation type="journal article" date="2016" name="Int. J. Syst. Evol. Microbiol.">
        <title>Paenibacillus bovis sp. nov., isolated from raw yak (Bos grunniens) milk.</title>
        <authorList>
            <person name="Gao C."/>
            <person name="Han J."/>
            <person name="Liu Z."/>
            <person name="Xu X."/>
            <person name="Hang F."/>
            <person name="Wu Z."/>
        </authorList>
    </citation>
    <scope>NUCLEOTIDE SEQUENCE [LARGE SCALE GENOMIC DNA]</scope>
    <source>
        <strain evidence="5 6">BD3526</strain>
    </source>
</reference>
<evidence type="ECO:0000313" key="6">
    <source>
        <dbReference type="Proteomes" id="UP000078148"/>
    </source>
</evidence>
<evidence type="ECO:0000256" key="3">
    <source>
        <dbReference type="ARBA" id="ARBA00023163"/>
    </source>
</evidence>
<dbReference type="InterPro" id="IPR036390">
    <property type="entry name" value="WH_DNA-bd_sf"/>
</dbReference>
<keyword evidence="1" id="KW-0805">Transcription regulation</keyword>
<evidence type="ECO:0000313" key="5">
    <source>
        <dbReference type="EMBL" id="ANF96974.1"/>
    </source>
</evidence>
<dbReference type="InterPro" id="IPR000835">
    <property type="entry name" value="HTH_MarR-typ"/>
</dbReference>
<keyword evidence="2" id="KW-0238">DNA-binding</keyword>
<dbReference type="SMART" id="SM00347">
    <property type="entry name" value="HTH_MARR"/>
    <property type="match status" value="1"/>
</dbReference>
<sequence>MNTMQKQAFQAVEQLLLKREQNVQRQQQLAEQMATEMEVSSHRWTITQLHLLSILQTQGQVNNMYLAEQLRISRPAVTKATAILLKHELIREVRRPDNLKEVYYTLTPAGEQLATIHERLHNRLLEQYEQLFSQFDESELTTIIRFLHAWASYI</sequence>
<reference evidence="6" key="1">
    <citation type="submission" date="2015-10" db="EMBL/GenBank/DDBJ databases">
        <title>Genome of Paenibacillus bovis sp. nov.</title>
        <authorList>
            <person name="Wu Z."/>
            <person name="Gao C."/>
            <person name="Liu Z."/>
            <person name="Zheng H."/>
        </authorList>
    </citation>
    <scope>NUCLEOTIDE SEQUENCE [LARGE SCALE GENOMIC DNA]</scope>
    <source>
        <strain evidence="6">BD3526</strain>
    </source>
</reference>
<dbReference type="Pfam" id="PF01047">
    <property type="entry name" value="MarR"/>
    <property type="match status" value="1"/>
</dbReference>
<dbReference type="AlphaFoldDB" id="A0A172ZH59"/>
<keyword evidence="3" id="KW-0804">Transcription</keyword>